<gene>
    <name evidence="2" type="ORF">F5878DRAFT_667495</name>
</gene>
<accession>A0AA38U337</accession>
<sequence>MPSSLIRIPPGFSRSEYLLGRPLRRSNEPDNFGFHPWSEFNIEEVTDNPFRVYRTVSNPELVDYAGGVTFYPAELAMRYKYKNPQTGEVKVIYVRDPQLRWTEIKAGVRSGVIPARYVKAVDEKGVFHGPMNDKWFRQICSQFTVSTDNKLLCQGYEVCGDREDFEWKVEWILPPILGDGYLAFHHPESLVQLVRSHFKIWHLDSYKRAFDCLIHFNKPTSSSRIHRSISFTTNRVPPSRSSTPPPPYTNTPSLRSTLLNDAGQRFPIPSSAAIAAFLPRSSSSSLTSLSDSFSSLNISSVENDDSMDSEVGI</sequence>
<protein>
    <submittedName>
        <fullName evidence="2">Uncharacterized protein</fullName>
    </submittedName>
</protein>
<dbReference type="Proteomes" id="UP001163846">
    <property type="component" value="Unassembled WGS sequence"/>
</dbReference>
<reference evidence="2" key="1">
    <citation type="submission" date="2022-08" db="EMBL/GenBank/DDBJ databases">
        <authorList>
            <consortium name="DOE Joint Genome Institute"/>
            <person name="Min B."/>
            <person name="Riley R."/>
            <person name="Sierra-Patev S."/>
            <person name="Naranjo-Ortiz M."/>
            <person name="Looney B."/>
            <person name="Konkel Z."/>
            <person name="Slot J.C."/>
            <person name="Sakamoto Y."/>
            <person name="Steenwyk J.L."/>
            <person name="Rokas A."/>
            <person name="Carro J."/>
            <person name="Camarero S."/>
            <person name="Ferreira P."/>
            <person name="Molpeceres G."/>
            <person name="Ruiz-Duenas F.J."/>
            <person name="Serrano A."/>
            <person name="Henrissat B."/>
            <person name="Drula E."/>
            <person name="Hughes K.W."/>
            <person name="Mata J.L."/>
            <person name="Ishikawa N.K."/>
            <person name="Vargas-Isla R."/>
            <person name="Ushijima S."/>
            <person name="Smith C.A."/>
            <person name="Ahrendt S."/>
            <person name="Andreopoulos W."/>
            <person name="He G."/>
            <person name="Labutti K."/>
            <person name="Lipzen A."/>
            <person name="Ng V."/>
            <person name="Sandor L."/>
            <person name="Barry K."/>
            <person name="Martinez A.T."/>
            <person name="Xiao Y."/>
            <person name="Gibbons J.G."/>
            <person name="Terashima K."/>
            <person name="Hibbett D.S."/>
            <person name="Grigoriev I.V."/>
        </authorList>
    </citation>
    <scope>NUCLEOTIDE SEQUENCE</scope>
    <source>
        <strain evidence="2">TFB9207</strain>
    </source>
</reference>
<dbReference type="EMBL" id="MU807426">
    <property type="protein sequence ID" value="KAJ3831492.1"/>
    <property type="molecule type" value="Genomic_DNA"/>
</dbReference>
<proteinExistence type="predicted"/>
<evidence type="ECO:0000256" key="1">
    <source>
        <dbReference type="SAM" id="MobiDB-lite"/>
    </source>
</evidence>
<keyword evidence="3" id="KW-1185">Reference proteome</keyword>
<evidence type="ECO:0000313" key="3">
    <source>
        <dbReference type="Proteomes" id="UP001163846"/>
    </source>
</evidence>
<dbReference type="AlphaFoldDB" id="A0AA38U337"/>
<feature type="region of interest" description="Disordered" evidence="1">
    <location>
        <begin position="227"/>
        <end position="254"/>
    </location>
</feature>
<name>A0AA38U337_9AGAR</name>
<comment type="caution">
    <text evidence="2">The sequence shown here is derived from an EMBL/GenBank/DDBJ whole genome shotgun (WGS) entry which is preliminary data.</text>
</comment>
<evidence type="ECO:0000313" key="2">
    <source>
        <dbReference type="EMBL" id="KAJ3831492.1"/>
    </source>
</evidence>
<feature type="compositionally biased region" description="Low complexity" evidence="1">
    <location>
        <begin position="232"/>
        <end position="242"/>
    </location>
</feature>
<organism evidence="2 3">
    <name type="scientific">Lentinula raphanica</name>
    <dbReference type="NCBI Taxonomy" id="153919"/>
    <lineage>
        <taxon>Eukaryota</taxon>
        <taxon>Fungi</taxon>
        <taxon>Dikarya</taxon>
        <taxon>Basidiomycota</taxon>
        <taxon>Agaricomycotina</taxon>
        <taxon>Agaricomycetes</taxon>
        <taxon>Agaricomycetidae</taxon>
        <taxon>Agaricales</taxon>
        <taxon>Marasmiineae</taxon>
        <taxon>Omphalotaceae</taxon>
        <taxon>Lentinula</taxon>
    </lineage>
</organism>